<protein>
    <submittedName>
        <fullName evidence="1">Uncharacterized protein</fullName>
    </submittedName>
</protein>
<reference evidence="1" key="1">
    <citation type="submission" date="2018-06" db="EMBL/GenBank/DDBJ databases">
        <authorList>
            <person name="Zhirakovskaya E."/>
        </authorList>
    </citation>
    <scope>NUCLEOTIDE SEQUENCE</scope>
</reference>
<dbReference type="EMBL" id="UOGJ01000111">
    <property type="protein sequence ID" value="VAX36846.1"/>
    <property type="molecule type" value="Genomic_DNA"/>
</dbReference>
<feature type="non-terminal residue" evidence="1">
    <location>
        <position position="1"/>
    </location>
</feature>
<sequence>AGGMTGIECQHDIKVPFEEKCKEILLKEWNSLLAYHKENIANDFQESAQEMYCVFPEGETPILDL</sequence>
<gene>
    <name evidence="1" type="ORF">MNBD_UNCLBAC01-1972</name>
</gene>
<dbReference type="AlphaFoldDB" id="A0A3B1D1R8"/>
<proteinExistence type="predicted"/>
<name>A0A3B1D1R8_9ZZZZ</name>
<organism evidence="1">
    <name type="scientific">hydrothermal vent metagenome</name>
    <dbReference type="NCBI Taxonomy" id="652676"/>
    <lineage>
        <taxon>unclassified sequences</taxon>
        <taxon>metagenomes</taxon>
        <taxon>ecological metagenomes</taxon>
    </lineage>
</organism>
<accession>A0A3B1D1R8</accession>
<evidence type="ECO:0000313" key="1">
    <source>
        <dbReference type="EMBL" id="VAX36846.1"/>
    </source>
</evidence>